<dbReference type="EMBL" id="CACVKT020003356">
    <property type="protein sequence ID" value="CAC5383266.1"/>
    <property type="molecule type" value="Genomic_DNA"/>
</dbReference>
<keyword evidence="3" id="KW-1185">Reference proteome</keyword>
<protein>
    <submittedName>
        <fullName evidence="2">Uncharacterized protein</fullName>
    </submittedName>
</protein>
<proteinExistence type="predicted"/>
<sequence>MPEPVDITEHPPPGYNKRSTTANIGAKLSTSTFIVRHPSTSFTTNDFNNINDTNQRIQRLEMTLNERLAKTKLGIADANTVSFQNVHRLGERQDGKHRSIIARFTSYNDHKRVRKAAADKLKNKNEFSVYQQYPREIYERRKQLIPKLQEFQRQKKKVKLI</sequence>
<feature type="region of interest" description="Disordered" evidence="1">
    <location>
        <begin position="1"/>
        <end position="21"/>
    </location>
</feature>
<gene>
    <name evidence="2" type="ORF">MCOR_19030</name>
</gene>
<organism evidence="2 3">
    <name type="scientific">Mytilus coruscus</name>
    <name type="common">Sea mussel</name>
    <dbReference type="NCBI Taxonomy" id="42192"/>
    <lineage>
        <taxon>Eukaryota</taxon>
        <taxon>Metazoa</taxon>
        <taxon>Spiralia</taxon>
        <taxon>Lophotrochozoa</taxon>
        <taxon>Mollusca</taxon>
        <taxon>Bivalvia</taxon>
        <taxon>Autobranchia</taxon>
        <taxon>Pteriomorphia</taxon>
        <taxon>Mytilida</taxon>
        <taxon>Mytiloidea</taxon>
        <taxon>Mytilidae</taxon>
        <taxon>Mytilinae</taxon>
        <taxon>Mytilus</taxon>
    </lineage>
</organism>
<evidence type="ECO:0000256" key="1">
    <source>
        <dbReference type="SAM" id="MobiDB-lite"/>
    </source>
</evidence>
<dbReference type="AlphaFoldDB" id="A0A6J8BI01"/>
<dbReference type="Gene3D" id="3.30.70.1820">
    <property type="entry name" value="L1 transposable element, RRM domain"/>
    <property type="match status" value="1"/>
</dbReference>
<evidence type="ECO:0000313" key="3">
    <source>
        <dbReference type="Proteomes" id="UP000507470"/>
    </source>
</evidence>
<dbReference type="Proteomes" id="UP000507470">
    <property type="component" value="Unassembled WGS sequence"/>
</dbReference>
<dbReference type="OrthoDB" id="6079384at2759"/>
<reference evidence="2 3" key="1">
    <citation type="submission" date="2020-06" db="EMBL/GenBank/DDBJ databases">
        <authorList>
            <person name="Li R."/>
            <person name="Bekaert M."/>
        </authorList>
    </citation>
    <scope>NUCLEOTIDE SEQUENCE [LARGE SCALE GENOMIC DNA]</scope>
    <source>
        <strain evidence="3">wild</strain>
    </source>
</reference>
<name>A0A6J8BI01_MYTCO</name>
<evidence type="ECO:0000313" key="2">
    <source>
        <dbReference type="EMBL" id="CAC5383266.1"/>
    </source>
</evidence>
<accession>A0A6J8BI01</accession>